<evidence type="ECO:0000259" key="1">
    <source>
        <dbReference type="Pfam" id="PF01208"/>
    </source>
</evidence>
<sequence length="287" mass="32206">DHVNVSTDAYREANAWGIEINWGSHTPVAKKNLRIEDFNSIETPNILENKRIQKRVAAVKKLHEKVGGKQCIVGWIEAPFAEICCLFDLINVLLLCKKKNWAEEIRELIDRILPVQKEFAKLQIEAGADIIGAGDSVISQIGPMRYEKCCLNATRELFNYIQKDVPVLYHICGDNSVVDGEGRDMLKLVSSTNAAILDLDYQVDLKMAKEKIGKNNCIRGNTNTMILGSTKYSPLEVINEISNTIEVGKPGGRFMYAAGCEWPWEPFEMASRNIGFAKALIEKLGQY</sequence>
<dbReference type="PANTHER" id="PTHR47099">
    <property type="entry name" value="METHYLCOBAMIDE:COM METHYLTRANSFERASE MTBA"/>
    <property type="match status" value="1"/>
</dbReference>
<feature type="domain" description="Uroporphyrinogen decarboxylase (URO-D)" evidence="1">
    <location>
        <begin position="1"/>
        <end position="264"/>
    </location>
</feature>
<dbReference type="InterPro" id="IPR000257">
    <property type="entry name" value="Uroporphyrinogen_deCOase"/>
</dbReference>
<dbReference type="EMBL" id="BART01002818">
    <property type="protein sequence ID" value="GAG68408.1"/>
    <property type="molecule type" value="Genomic_DNA"/>
</dbReference>
<proteinExistence type="predicted"/>
<dbReference type="Gene3D" id="3.20.20.210">
    <property type="match status" value="1"/>
</dbReference>
<dbReference type="AlphaFoldDB" id="X1A6J6"/>
<feature type="non-terminal residue" evidence="2">
    <location>
        <position position="1"/>
    </location>
</feature>
<dbReference type="InterPro" id="IPR038071">
    <property type="entry name" value="UROD/MetE-like_sf"/>
</dbReference>
<dbReference type="GO" id="GO:0004853">
    <property type="term" value="F:uroporphyrinogen decarboxylase activity"/>
    <property type="evidence" value="ECO:0007669"/>
    <property type="project" value="InterPro"/>
</dbReference>
<accession>X1A6J6</accession>
<dbReference type="Pfam" id="PF01208">
    <property type="entry name" value="URO-D"/>
    <property type="match status" value="1"/>
</dbReference>
<reference evidence="2" key="1">
    <citation type="journal article" date="2014" name="Front. Microbiol.">
        <title>High frequency of phylogenetically diverse reductive dehalogenase-homologous genes in deep subseafloor sedimentary metagenomes.</title>
        <authorList>
            <person name="Kawai M."/>
            <person name="Futagami T."/>
            <person name="Toyoda A."/>
            <person name="Takaki Y."/>
            <person name="Nishi S."/>
            <person name="Hori S."/>
            <person name="Arai W."/>
            <person name="Tsubouchi T."/>
            <person name="Morono Y."/>
            <person name="Uchiyama I."/>
            <person name="Ito T."/>
            <person name="Fujiyama A."/>
            <person name="Inagaki F."/>
            <person name="Takami H."/>
        </authorList>
    </citation>
    <scope>NUCLEOTIDE SEQUENCE</scope>
    <source>
        <strain evidence="2">Expedition CK06-06</strain>
    </source>
</reference>
<protein>
    <recommendedName>
        <fullName evidence="1">Uroporphyrinogen decarboxylase (URO-D) domain-containing protein</fullName>
    </recommendedName>
</protein>
<organism evidence="2">
    <name type="scientific">marine sediment metagenome</name>
    <dbReference type="NCBI Taxonomy" id="412755"/>
    <lineage>
        <taxon>unclassified sequences</taxon>
        <taxon>metagenomes</taxon>
        <taxon>ecological metagenomes</taxon>
    </lineage>
</organism>
<gene>
    <name evidence="2" type="ORF">S01H4_08277</name>
</gene>
<dbReference type="InterPro" id="IPR052024">
    <property type="entry name" value="Methanogen_methyltrans"/>
</dbReference>
<name>X1A6J6_9ZZZZ</name>
<dbReference type="PANTHER" id="PTHR47099:SF1">
    <property type="entry name" value="METHYLCOBAMIDE:COM METHYLTRANSFERASE MTBA"/>
    <property type="match status" value="1"/>
</dbReference>
<evidence type="ECO:0000313" key="2">
    <source>
        <dbReference type="EMBL" id="GAG68408.1"/>
    </source>
</evidence>
<dbReference type="GO" id="GO:0006779">
    <property type="term" value="P:porphyrin-containing compound biosynthetic process"/>
    <property type="evidence" value="ECO:0007669"/>
    <property type="project" value="InterPro"/>
</dbReference>
<dbReference type="SUPFAM" id="SSF51726">
    <property type="entry name" value="UROD/MetE-like"/>
    <property type="match status" value="1"/>
</dbReference>
<comment type="caution">
    <text evidence="2">The sequence shown here is derived from an EMBL/GenBank/DDBJ whole genome shotgun (WGS) entry which is preliminary data.</text>
</comment>